<organism evidence="3 4">
    <name type="scientific">Testudinibacter aquarius</name>
    <dbReference type="NCBI Taxonomy" id="1524974"/>
    <lineage>
        <taxon>Bacteria</taxon>
        <taxon>Pseudomonadati</taxon>
        <taxon>Pseudomonadota</taxon>
        <taxon>Gammaproteobacteria</taxon>
        <taxon>Pasteurellales</taxon>
        <taxon>Pasteurellaceae</taxon>
        <taxon>Testudinibacter</taxon>
    </lineage>
</organism>
<dbReference type="EMBL" id="SMCP01000014">
    <property type="protein sequence ID" value="TCV83696.1"/>
    <property type="molecule type" value="Genomic_DNA"/>
</dbReference>
<dbReference type="InterPro" id="IPR021309">
    <property type="entry name" value="YgaP-like_TM"/>
</dbReference>
<keyword evidence="1" id="KW-0812">Transmembrane</keyword>
<protein>
    <submittedName>
        <fullName evidence="3">DUF2892 family protein</fullName>
    </submittedName>
</protein>
<keyword evidence="1" id="KW-1133">Transmembrane helix</keyword>
<name>A0A4R3XWK2_9PAST</name>
<evidence type="ECO:0000259" key="2">
    <source>
        <dbReference type="Pfam" id="PF11127"/>
    </source>
</evidence>
<evidence type="ECO:0000256" key="1">
    <source>
        <dbReference type="SAM" id="Phobius"/>
    </source>
</evidence>
<keyword evidence="1" id="KW-0472">Membrane</keyword>
<feature type="transmembrane region" description="Helical" evidence="1">
    <location>
        <begin position="21"/>
        <end position="42"/>
    </location>
</feature>
<proteinExistence type="predicted"/>
<sequence length="88" mass="9912">MLFTNWSIFNNMIDRDKDDDLGCWQLISIIRGLFILLSLLFGLSASPLFVSAQWLWVCLLIAVNMLTSGLTGFCLLSHLFCKLGAKRA</sequence>
<dbReference type="Gene3D" id="6.10.140.1340">
    <property type="match status" value="1"/>
</dbReference>
<dbReference type="AlphaFoldDB" id="A0A4R3XWK2"/>
<gene>
    <name evidence="3" type="ORF">EDC16_11462</name>
</gene>
<comment type="caution">
    <text evidence="3">The sequence shown here is derived from an EMBL/GenBank/DDBJ whole genome shotgun (WGS) entry which is preliminary data.</text>
</comment>
<feature type="domain" description="Inner membrane protein YgaP-like transmembrane" evidence="2">
    <location>
        <begin position="26"/>
        <end position="82"/>
    </location>
</feature>
<evidence type="ECO:0000313" key="4">
    <source>
        <dbReference type="Proteomes" id="UP000294619"/>
    </source>
</evidence>
<dbReference type="RefSeq" id="WP_198362760.1">
    <property type="nucleotide sequence ID" value="NZ_LEKL01000053.1"/>
</dbReference>
<reference evidence="3 4" key="1">
    <citation type="submission" date="2019-03" db="EMBL/GenBank/DDBJ databases">
        <title>Genomic Encyclopedia of Type Strains, Phase IV (KMG-IV): sequencing the most valuable type-strain genomes for metagenomic binning, comparative biology and taxonomic classification.</title>
        <authorList>
            <person name="Goeker M."/>
        </authorList>
    </citation>
    <scope>NUCLEOTIDE SEQUENCE [LARGE SCALE GENOMIC DNA]</scope>
    <source>
        <strain evidence="3 4">DSM 28140</strain>
    </source>
</reference>
<dbReference type="Pfam" id="PF11127">
    <property type="entry name" value="YgaP-like_TM"/>
    <property type="match status" value="1"/>
</dbReference>
<accession>A0A4R3XWK2</accession>
<dbReference type="Proteomes" id="UP000294619">
    <property type="component" value="Unassembled WGS sequence"/>
</dbReference>
<feature type="transmembrane region" description="Helical" evidence="1">
    <location>
        <begin position="54"/>
        <end position="81"/>
    </location>
</feature>
<evidence type="ECO:0000313" key="3">
    <source>
        <dbReference type="EMBL" id="TCV83696.1"/>
    </source>
</evidence>